<dbReference type="EMBL" id="LNOI01000009">
    <property type="protein sequence ID" value="KUY14350.1"/>
    <property type="molecule type" value="Genomic_DNA"/>
</dbReference>
<organism evidence="1 2">
    <name type="scientific">Elizabethkingia miricola</name>
    <name type="common">Chryseobacterium miricola</name>
    <dbReference type="NCBI Taxonomy" id="172045"/>
    <lineage>
        <taxon>Bacteria</taxon>
        <taxon>Pseudomonadati</taxon>
        <taxon>Bacteroidota</taxon>
        <taxon>Flavobacteriia</taxon>
        <taxon>Flavobacteriales</taxon>
        <taxon>Weeksellaceae</taxon>
        <taxon>Elizabethkingia</taxon>
    </lineage>
</organism>
<accession>A0ABD4DGF9</accession>
<protein>
    <recommendedName>
        <fullName evidence="3">Bacteriocin</fullName>
    </recommendedName>
</protein>
<proteinExistence type="predicted"/>
<evidence type="ECO:0008006" key="3">
    <source>
        <dbReference type="Google" id="ProtNLM"/>
    </source>
</evidence>
<dbReference type="NCBIfam" id="NF047798">
    <property type="entry name" value="leader_Chryseo"/>
    <property type="match status" value="1"/>
</dbReference>
<evidence type="ECO:0000313" key="1">
    <source>
        <dbReference type="EMBL" id="KUY14350.1"/>
    </source>
</evidence>
<dbReference type="RefSeq" id="WP_059345969.1">
    <property type="nucleotide sequence ID" value="NZ_CP140570.1"/>
</dbReference>
<gene>
    <name evidence="1" type="ORF">ATB95_18200</name>
</gene>
<reference evidence="1 2" key="1">
    <citation type="submission" date="2015-11" db="EMBL/GenBank/DDBJ databases">
        <authorList>
            <person name="Nicholson A.C."/>
            <person name="Humrighouse B.W."/>
            <person name="Graziano J."/>
            <person name="Lasker B."/>
            <person name="Whitney A.M."/>
            <person name="Mcquiston J.R."/>
        </authorList>
    </citation>
    <scope>NUCLEOTIDE SEQUENCE [LARGE SCALE GENOMIC DNA]</scope>
    <source>
        <strain evidence="1 2">G4071</strain>
    </source>
</reference>
<evidence type="ECO:0000313" key="2">
    <source>
        <dbReference type="Proteomes" id="UP000064412"/>
    </source>
</evidence>
<sequence>MKNLRKLSRTNLKEIQGGAFTGLCHGEIITVDNAPGAGMPYDCGCNTLIWCESLSACIQRGQFSSSSCKIKEL</sequence>
<dbReference type="Proteomes" id="UP000064412">
    <property type="component" value="Unassembled WGS sequence"/>
</dbReference>
<comment type="caution">
    <text evidence="1">The sequence shown here is derived from an EMBL/GenBank/DDBJ whole genome shotgun (WGS) entry which is preliminary data.</text>
</comment>
<dbReference type="AlphaFoldDB" id="A0ABD4DGF9"/>
<dbReference type="InterPro" id="IPR058074">
    <property type="entry name" value="Bacteriocin-like"/>
</dbReference>
<name>A0ABD4DGF9_ELIMR</name>